<dbReference type="EMBL" id="VMBG01000001">
    <property type="protein sequence ID" value="TSJ78421.1"/>
    <property type="molecule type" value="Genomic_DNA"/>
</dbReference>
<reference evidence="2 3" key="1">
    <citation type="submission" date="2019-07" db="EMBL/GenBank/DDBJ databases">
        <title>Description of 53C-WASEF.</title>
        <authorList>
            <person name="Pitt A."/>
            <person name="Hahn M.W."/>
        </authorList>
    </citation>
    <scope>NUCLEOTIDE SEQUENCE [LARGE SCALE GENOMIC DNA]</scope>
    <source>
        <strain evidence="2 3">53C-WASEF</strain>
    </source>
</reference>
<feature type="signal peptide" evidence="1">
    <location>
        <begin position="1"/>
        <end position="28"/>
    </location>
</feature>
<comment type="caution">
    <text evidence="2">The sequence shown here is derived from an EMBL/GenBank/DDBJ whole genome shotgun (WGS) entry which is preliminary data.</text>
</comment>
<evidence type="ECO:0008006" key="4">
    <source>
        <dbReference type="Google" id="ProtNLM"/>
    </source>
</evidence>
<accession>A0A556QP60</accession>
<dbReference type="AlphaFoldDB" id="A0A556QP60"/>
<feature type="chain" id="PRO_5022221632" description="Right-handed parallel beta-helix repeat-containing protein" evidence="1">
    <location>
        <begin position="29"/>
        <end position="1108"/>
    </location>
</feature>
<organism evidence="2 3">
    <name type="scientific">Rariglobus hedericola</name>
    <dbReference type="NCBI Taxonomy" id="2597822"/>
    <lineage>
        <taxon>Bacteria</taxon>
        <taxon>Pseudomonadati</taxon>
        <taxon>Verrucomicrobiota</taxon>
        <taxon>Opitutia</taxon>
        <taxon>Opitutales</taxon>
        <taxon>Opitutaceae</taxon>
        <taxon>Rariglobus</taxon>
    </lineage>
</organism>
<evidence type="ECO:0000313" key="3">
    <source>
        <dbReference type="Proteomes" id="UP000315648"/>
    </source>
</evidence>
<gene>
    <name evidence="2" type="ORF">FPL22_03740</name>
</gene>
<sequence length="1108" mass="122733">MKPWKYPCVYSGSVLVAVLCLFAPRCDAQVPSPEVWAQRGDAVWQLATTKKNVSLTGADGRRVEVAVVGAVDFLKQIDPAQVEIDAQLNPGFRSASGEMVKDDQREMVDALDGLGALQSGGTYLRRPVPLNRDASGALLGLKVADETRPNSKPFHRIGVRLAGTPAGRLLFLFEMTDADGKNPAWFAREFIAPLPGCPWMPTPESVTGDGRKIHLRKLAVFLIEPWQDPAARIPAKLSRGDLKIDFDAAAKGLNWEQLKDWMTANLSNETVIAGRPYVIQLPAGVISDADGLGISASKWSKWGKVVSELGEGRKVWLVGHPQTTIPWLRTSEVNNIGFLFCRFTRLADDGVTQEKAAKYDTVVMLDGRNLDFRNNWVECPDGVASGAVMVRKVTQCTILDNLLATSGSTITTPGGTQAVSTIIARNWFERGHDAFQMYGGWTDCVVAYNHAAGASGFANREDDSWHLGANLHSDDFQSQANQTDIRPQSFYIFSNFFQFGRHNWPATWQEIGGGVQNFIIDGDAYKNSAIYWNVFQNITPGGHRGIMSIAPDKAFVVANPKMDQKTYIENLAIMGNAFLERWDNYNRPPYGYFRPASTIGGKIGQPFFELLNSENVYGIANTDFMPAPFKQTVDGRPDADARKGWRANVPTLADVYERPILYTGELKTGYRPDFSRTTYAGDKFLSGWVSPTDYAPKPAWVASPGGAARLTPLSELKKIPGMPTDLAAFLGDPSRKGGFFDELSGPVVAAKKTVLTNPWRAGSPDDGFLLHAKFRSVGKPGTWRELLSEKNSAGSYRVALTEADTVRFELYSQGRLVSRVESTDTFKDGDHLTIQVYTPYFPTPPEHYYPYAMLHNVFAEGVRKIRYMSADRPPTGFTAKADELYVWMDTTRQHRFFEWRGGEWQPVLGGVDSVHACAIRTFSLQRDKPFSGPKSTPAFRRDLYPVDAGRWYTLHLDGPGVDSTSTWQTDDLRWVRDGVQAGTVLRNDGGPKPVGANNAFSVMQMASGRPRCFIRHNIEHADKRWDWQWTPDVDLPRGEVTLFGSFDGSFESFRVIRGGQGEYGRPANLPAYRAVESMASALSFIRTPLDATGRAPGWGKPDIYLKGP</sequence>
<evidence type="ECO:0000313" key="2">
    <source>
        <dbReference type="EMBL" id="TSJ78421.1"/>
    </source>
</evidence>
<protein>
    <recommendedName>
        <fullName evidence="4">Right-handed parallel beta-helix repeat-containing protein</fullName>
    </recommendedName>
</protein>
<keyword evidence="1" id="KW-0732">Signal</keyword>
<keyword evidence="3" id="KW-1185">Reference proteome</keyword>
<dbReference type="Proteomes" id="UP000315648">
    <property type="component" value="Unassembled WGS sequence"/>
</dbReference>
<dbReference type="RefSeq" id="WP_144228762.1">
    <property type="nucleotide sequence ID" value="NZ_CBCRVV010000021.1"/>
</dbReference>
<proteinExistence type="predicted"/>
<evidence type="ECO:0000256" key="1">
    <source>
        <dbReference type="SAM" id="SignalP"/>
    </source>
</evidence>
<name>A0A556QP60_9BACT</name>